<organism evidence="2 3">
    <name type="scientific">Pseudomonas rhizosphaerae</name>
    <dbReference type="NCBI Taxonomy" id="216142"/>
    <lineage>
        <taxon>Bacteria</taxon>
        <taxon>Pseudomonadati</taxon>
        <taxon>Pseudomonadota</taxon>
        <taxon>Gammaproteobacteria</taxon>
        <taxon>Pseudomonadales</taxon>
        <taxon>Pseudomonadaceae</taxon>
        <taxon>Pseudomonas</taxon>
    </lineage>
</organism>
<evidence type="ECO:0000256" key="1">
    <source>
        <dbReference type="SAM" id="Phobius"/>
    </source>
</evidence>
<dbReference type="HOGENOM" id="CLU_118968_5_1_6"/>
<dbReference type="NCBIfam" id="TIGR01594">
    <property type="entry name" value="holin_lambda"/>
    <property type="match status" value="1"/>
</dbReference>
<dbReference type="eggNOG" id="ENOG50335M3">
    <property type="taxonomic scope" value="Bacteria"/>
</dbReference>
<name>A0A089YPJ3_9PSED</name>
<protein>
    <submittedName>
        <fullName evidence="2">Holin</fullName>
    </submittedName>
</protein>
<dbReference type="Pfam" id="PF05106">
    <property type="entry name" value="Phage_holin_3_1"/>
    <property type="match status" value="1"/>
</dbReference>
<keyword evidence="1" id="KW-0472">Membrane</keyword>
<keyword evidence="1" id="KW-0812">Transmembrane</keyword>
<reference evidence="2 3" key="1">
    <citation type="journal article" date="2015" name="J. Biotechnol.">
        <title>Complete genome sequence of Pseudomonas rhizosphaerae IH5T (=DSM 16299T), a phosphate-solubilizing rhizobacterium for bacterial biofertilizer.</title>
        <authorList>
            <person name="Kwak Y."/>
            <person name="Jung B.K."/>
            <person name="Shin J.H."/>
        </authorList>
    </citation>
    <scope>NUCLEOTIDE SEQUENCE [LARGE SCALE GENOMIC DNA]</scope>
    <source>
        <strain evidence="2">DSM 16299</strain>
    </source>
</reference>
<dbReference type="STRING" id="216142.LT40_08840"/>
<dbReference type="AlphaFoldDB" id="A0A089YPJ3"/>
<dbReference type="EMBL" id="CP009533">
    <property type="protein sequence ID" value="AIS17499.1"/>
    <property type="molecule type" value="Genomic_DNA"/>
</dbReference>
<dbReference type="InterPro" id="IPR006481">
    <property type="entry name" value="Phage_lambda_GpS_holin"/>
</dbReference>
<accession>A0A089YPJ3</accession>
<proteinExistence type="predicted"/>
<dbReference type="Proteomes" id="UP000029499">
    <property type="component" value="Chromosome"/>
</dbReference>
<feature type="transmembrane region" description="Helical" evidence="1">
    <location>
        <begin position="52"/>
        <end position="72"/>
    </location>
</feature>
<dbReference type="KEGG" id="prh:LT40_08840"/>
<sequence>MPEKDPDLWAQVWLHLRLYLANPLWQGAIMATVISGLRVLYEAKETSKRRILLESLICGGLSLSASSVIEWMEWPSSLSVAAGGAIGFVGVTVIREMIVKFLGRKADSL</sequence>
<feature type="transmembrane region" description="Helical" evidence="1">
    <location>
        <begin position="20"/>
        <end position="40"/>
    </location>
</feature>
<dbReference type="OrthoDB" id="6711255at2"/>
<keyword evidence="1" id="KW-1133">Transmembrane helix</keyword>
<evidence type="ECO:0000313" key="3">
    <source>
        <dbReference type="Proteomes" id="UP000029499"/>
    </source>
</evidence>
<keyword evidence="3" id="KW-1185">Reference proteome</keyword>
<feature type="transmembrane region" description="Helical" evidence="1">
    <location>
        <begin position="78"/>
        <end position="98"/>
    </location>
</feature>
<dbReference type="RefSeq" id="WP_043188925.1">
    <property type="nucleotide sequence ID" value="NZ_CP009533.1"/>
</dbReference>
<evidence type="ECO:0000313" key="2">
    <source>
        <dbReference type="EMBL" id="AIS17499.1"/>
    </source>
</evidence>
<gene>
    <name evidence="2" type="ORF">LT40_08840</name>
</gene>